<reference evidence="2 3" key="1">
    <citation type="submission" date="2024-01" db="EMBL/GenBank/DDBJ databases">
        <title>A draft genome for a cacao thread blight-causing isolate of Paramarasmius palmivorus.</title>
        <authorList>
            <person name="Baruah I.K."/>
            <person name="Bukari Y."/>
            <person name="Amoako-Attah I."/>
            <person name="Meinhardt L.W."/>
            <person name="Bailey B.A."/>
            <person name="Cohen S.P."/>
        </authorList>
    </citation>
    <scope>NUCLEOTIDE SEQUENCE [LARGE SCALE GENOMIC DNA]</scope>
    <source>
        <strain evidence="2 3">GH-12</strain>
    </source>
</reference>
<protein>
    <submittedName>
        <fullName evidence="2">Uncharacterized protein</fullName>
    </submittedName>
</protein>
<sequence>MGKSTPSPSKPRMGEFVLCSPAKVKRIDTELKGAFNAGSDITPVLEHSLATGDVTDEDMGEASESDVDSDEEEHAPTEDECMDSGEDDAEKSEKSLRDAIAAIHALAEADERLRLLVKDALLSQLPPKRRNRDVGITMVDRQQSPIKVQIPVDSLLNDEERMTHAKFDRKRDMKSLFYMRNFENVTMSLPSEDEQRSPSKAEGSGKRKRSSADSPESVVEQSSEGVRRSVRVKRLKSNALAG</sequence>
<name>A0AAW0BT98_9AGAR</name>
<evidence type="ECO:0000313" key="3">
    <source>
        <dbReference type="Proteomes" id="UP001383192"/>
    </source>
</evidence>
<dbReference type="EMBL" id="JAYKXP010000075">
    <property type="protein sequence ID" value="KAK7030475.1"/>
    <property type="molecule type" value="Genomic_DNA"/>
</dbReference>
<accession>A0AAW0BT98</accession>
<feature type="compositionally biased region" description="Acidic residues" evidence="1">
    <location>
        <begin position="54"/>
        <end position="90"/>
    </location>
</feature>
<feature type="compositionally biased region" description="Basic and acidic residues" evidence="1">
    <location>
        <begin position="193"/>
        <end position="205"/>
    </location>
</feature>
<comment type="caution">
    <text evidence="2">The sequence shown here is derived from an EMBL/GenBank/DDBJ whole genome shotgun (WGS) entry which is preliminary data.</text>
</comment>
<dbReference type="AlphaFoldDB" id="A0AAW0BT98"/>
<feature type="region of interest" description="Disordered" evidence="1">
    <location>
        <begin position="188"/>
        <end position="242"/>
    </location>
</feature>
<dbReference type="Proteomes" id="UP001383192">
    <property type="component" value="Unassembled WGS sequence"/>
</dbReference>
<evidence type="ECO:0000256" key="1">
    <source>
        <dbReference type="SAM" id="MobiDB-lite"/>
    </source>
</evidence>
<feature type="region of interest" description="Disordered" evidence="1">
    <location>
        <begin position="46"/>
        <end position="94"/>
    </location>
</feature>
<organism evidence="2 3">
    <name type="scientific">Paramarasmius palmivorus</name>
    <dbReference type="NCBI Taxonomy" id="297713"/>
    <lineage>
        <taxon>Eukaryota</taxon>
        <taxon>Fungi</taxon>
        <taxon>Dikarya</taxon>
        <taxon>Basidiomycota</taxon>
        <taxon>Agaricomycotina</taxon>
        <taxon>Agaricomycetes</taxon>
        <taxon>Agaricomycetidae</taxon>
        <taxon>Agaricales</taxon>
        <taxon>Marasmiineae</taxon>
        <taxon>Marasmiaceae</taxon>
        <taxon>Paramarasmius</taxon>
    </lineage>
</organism>
<keyword evidence="3" id="KW-1185">Reference proteome</keyword>
<proteinExistence type="predicted"/>
<evidence type="ECO:0000313" key="2">
    <source>
        <dbReference type="EMBL" id="KAK7030475.1"/>
    </source>
</evidence>
<gene>
    <name evidence="2" type="ORF">VNI00_014062</name>
</gene>